<evidence type="ECO:0000313" key="4">
    <source>
        <dbReference type="Proteomes" id="UP001642540"/>
    </source>
</evidence>
<dbReference type="SUPFAM" id="SSF46938">
    <property type="entry name" value="CRAL/TRIO N-terminal domain"/>
    <property type="match status" value="1"/>
</dbReference>
<protein>
    <recommendedName>
        <fullName evidence="2">CRAL-TRIO domain-containing protein</fullName>
    </recommendedName>
</protein>
<dbReference type="SMART" id="SM01100">
    <property type="entry name" value="CRAL_TRIO_N"/>
    <property type="match status" value="1"/>
</dbReference>
<proteinExistence type="predicted"/>
<sequence length="269" mass="31659">MRCFLYLVVLLSLVNYTFSGSVQEYLTLTYDEKMALDKFRNLVRPYLGSAYMKEDIYLIRWIRVTNFDVQKAKQRLLENLRWRKANNMDTINTEDWSDMQLEYPLYTDTVDKEGRPVGTVNLGTWNFRRAAVTGKMPRMIRYFYKLLEESTQTVIRNQYKGANVTEFSLIMNLDGFNAIQHACPACLQAYRAFVTAYQNYYVGYTHKITLINTPPIFKTVLDVIQPLFTARTKEILKIFGPNKKEWQEYLDKEISRDALRPEYGGTRSD</sequence>
<organism evidence="3 4">
    <name type="scientific">Orchesella dallaii</name>
    <dbReference type="NCBI Taxonomy" id="48710"/>
    <lineage>
        <taxon>Eukaryota</taxon>
        <taxon>Metazoa</taxon>
        <taxon>Ecdysozoa</taxon>
        <taxon>Arthropoda</taxon>
        <taxon>Hexapoda</taxon>
        <taxon>Collembola</taxon>
        <taxon>Entomobryomorpha</taxon>
        <taxon>Entomobryoidea</taxon>
        <taxon>Orchesellidae</taxon>
        <taxon>Orchesellinae</taxon>
        <taxon>Orchesella</taxon>
    </lineage>
</organism>
<dbReference type="PANTHER" id="PTHR23324:SF87">
    <property type="entry name" value="CRAL-TRIO DOMAIN-CONTAINING PROTEIN C34C12.6"/>
    <property type="match status" value="1"/>
</dbReference>
<dbReference type="InterPro" id="IPR001251">
    <property type="entry name" value="CRAL-TRIO_dom"/>
</dbReference>
<feature type="chain" id="PRO_5047202532" description="CRAL-TRIO domain-containing protein" evidence="1">
    <location>
        <begin position="20"/>
        <end position="269"/>
    </location>
</feature>
<reference evidence="3 4" key="1">
    <citation type="submission" date="2024-08" db="EMBL/GenBank/DDBJ databases">
        <authorList>
            <person name="Cucini C."/>
            <person name="Frati F."/>
        </authorList>
    </citation>
    <scope>NUCLEOTIDE SEQUENCE [LARGE SCALE GENOMIC DNA]</scope>
</reference>
<dbReference type="PANTHER" id="PTHR23324">
    <property type="entry name" value="SEC14 RELATED PROTEIN"/>
    <property type="match status" value="1"/>
</dbReference>
<dbReference type="InterPro" id="IPR051064">
    <property type="entry name" value="SEC14/CRAL-TRIO_domain"/>
</dbReference>
<keyword evidence="1" id="KW-0732">Signal</keyword>
<dbReference type="InterPro" id="IPR036865">
    <property type="entry name" value="CRAL-TRIO_dom_sf"/>
</dbReference>
<dbReference type="InterPro" id="IPR036273">
    <property type="entry name" value="CRAL/TRIO_N_dom_sf"/>
</dbReference>
<dbReference type="SMART" id="SM00516">
    <property type="entry name" value="SEC14"/>
    <property type="match status" value="1"/>
</dbReference>
<evidence type="ECO:0000259" key="2">
    <source>
        <dbReference type="PROSITE" id="PS50191"/>
    </source>
</evidence>
<name>A0ABP1QBX3_9HEXA</name>
<accession>A0ABP1QBX3</accession>
<dbReference type="SUPFAM" id="SSF52087">
    <property type="entry name" value="CRAL/TRIO domain"/>
    <property type="match status" value="1"/>
</dbReference>
<evidence type="ECO:0000313" key="3">
    <source>
        <dbReference type="EMBL" id="CAL8093050.1"/>
    </source>
</evidence>
<dbReference type="Proteomes" id="UP001642540">
    <property type="component" value="Unassembled WGS sequence"/>
</dbReference>
<keyword evidence="4" id="KW-1185">Reference proteome</keyword>
<evidence type="ECO:0000256" key="1">
    <source>
        <dbReference type="SAM" id="SignalP"/>
    </source>
</evidence>
<feature type="signal peptide" evidence="1">
    <location>
        <begin position="1"/>
        <end position="19"/>
    </location>
</feature>
<dbReference type="Pfam" id="PF00650">
    <property type="entry name" value="CRAL_TRIO"/>
    <property type="match status" value="1"/>
</dbReference>
<dbReference type="EMBL" id="CAXLJM020000026">
    <property type="protein sequence ID" value="CAL8093050.1"/>
    <property type="molecule type" value="Genomic_DNA"/>
</dbReference>
<dbReference type="PROSITE" id="PS50191">
    <property type="entry name" value="CRAL_TRIO"/>
    <property type="match status" value="1"/>
</dbReference>
<comment type="caution">
    <text evidence="3">The sequence shown here is derived from an EMBL/GenBank/DDBJ whole genome shotgun (WGS) entry which is preliminary data.</text>
</comment>
<feature type="domain" description="CRAL-TRIO" evidence="2">
    <location>
        <begin position="94"/>
        <end position="269"/>
    </location>
</feature>
<dbReference type="Gene3D" id="3.40.525.10">
    <property type="entry name" value="CRAL-TRIO lipid binding domain"/>
    <property type="match status" value="1"/>
</dbReference>
<dbReference type="CDD" id="cd00170">
    <property type="entry name" value="SEC14"/>
    <property type="match status" value="1"/>
</dbReference>
<gene>
    <name evidence="3" type="ORF">ODALV1_LOCUS8394</name>
</gene>
<dbReference type="InterPro" id="IPR011074">
    <property type="entry name" value="CRAL/TRIO_N_dom"/>
</dbReference>